<proteinExistence type="predicted"/>
<dbReference type="EMBL" id="BMQA01000074">
    <property type="protein sequence ID" value="GGJ63012.1"/>
    <property type="molecule type" value="Genomic_DNA"/>
</dbReference>
<protein>
    <submittedName>
        <fullName evidence="2">Uncharacterized protein</fullName>
    </submittedName>
</protein>
<comment type="caution">
    <text evidence="2">The sequence shown here is derived from an EMBL/GenBank/DDBJ whole genome shotgun (WGS) entry which is preliminary data.</text>
</comment>
<accession>A0A917P5Z5</accession>
<gene>
    <name evidence="2" type="ORF">GCM10010121_087110</name>
</gene>
<name>A0A917P5Z5_9ACTN</name>
<reference evidence="2" key="1">
    <citation type="journal article" date="2014" name="Int. J. Syst. Evol. Microbiol.">
        <title>Complete genome sequence of Corynebacterium casei LMG S-19264T (=DSM 44701T), isolated from a smear-ripened cheese.</title>
        <authorList>
            <consortium name="US DOE Joint Genome Institute (JGI-PGF)"/>
            <person name="Walter F."/>
            <person name="Albersmeier A."/>
            <person name="Kalinowski J."/>
            <person name="Ruckert C."/>
        </authorList>
    </citation>
    <scope>NUCLEOTIDE SEQUENCE</scope>
    <source>
        <strain evidence="2">JCM 3086</strain>
    </source>
</reference>
<dbReference type="AlphaFoldDB" id="A0A917P5Z5"/>
<reference evidence="2" key="2">
    <citation type="submission" date="2020-09" db="EMBL/GenBank/DDBJ databases">
        <authorList>
            <person name="Sun Q."/>
            <person name="Ohkuma M."/>
        </authorList>
    </citation>
    <scope>NUCLEOTIDE SEQUENCE</scope>
    <source>
        <strain evidence="2">JCM 3086</strain>
    </source>
</reference>
<dbReference type="Proteomes" id="UP000657574">
    <property type="component" value="Unassembled WGS sequence"/>
</dbReference>
<evidence type="ECO:0000313" key="2">
    <source>
        <dbReference type="EMBL" id="GGJ63012.1"/>
    </source>
</evidence>
<feature type="region of interest" description="Disordered" evidence="1">
    <location>
        <begin position="39"/>
        <end position="67"/>
    </location>
</feature>
<evidence type="ECO:0000256" key="1">
    <source>
        <dbReference type="SAM" id="MobiDB-lite"/>
    </source>
</evidence>
<organism evidence="2 3">
    <name type="scientific">Streptomyces brasiliensis</name>
    <dbReference type="NCBI Taxonomy" id="1954"/>
    <lineage>
        <taxon>Bacteria</taxon>
        <taxon>Bacillati</taxon>
        <taxon>Actinomycetota</taxon>
        <taxon>Actinomycetes</taxon>
        <taxon>Kitasatosporales</taxon>
        <taxon>Streptomycetaceae</taxon>
        <taxon>Streptomyces</taxon>
    </lineage>
</organism>
<keyword evidence="3" id="KW-1185">Reference proteome</keyword>
<evidence type="ECO:0000313" key="3">
    <source>
        <dbReference type="Proteomes" id="UP000657574"/>
    </source>
</evidence>
<sequence>MAPDEVREDTAGPGEADMGALANGQVAEGLGDVGLADADRAEDDDRLTRVQPAQGSRVPDLSRGQLP</sequence>